<feature type="transmembrane region" description="Helical" evidence="1">
    <location>
        <begin position="88"/>
        <end position="110"/>
    </location>
</feature>
<dbReference type="EMBL" id="BAAAON010000002">
    <property type="protein sequence ID" value="GAA2175280.1"/>
    <property type="molecule type" value="Genomic_DNA"/>
</dbReference>
<organism evidence="2 3">
    <name type="scientific">Arthrobacter parietis</name>
    <dbReference type="NCBI Taxonomy" id="271434"/>
    <lineage>
        <taxon>Bacteria</taxon>
        <taxon>Bacillati</taxon>
        <taxon>Actinomycetota</taxon>
        <taxon>Actinomycetes</taxon>
        <taxon>Micrococcales</taxon>
        <taxon>Micrococcaceae</taxon>
        <taxon>Arthrobacter</taxon>
    </lineage>
</organism>
<keyword evidence="1" id="KW-0472">Membrane</keyword>
<name>A0ABN3AVC7_9MICC</name>
<proteinExistence type="predicted"/>
<protein>
    <submittedName>
        <fullName evidence="2">Uncharacterized protein</fullName>
    </submittedName>
</protein>
<gene>
    <name evidence="2" type="ORF">GCM10009784_17040</name>
</gene>
<feature type="transmembrane region" description="Helical" evidence="1">
    <location>
        <begin position="25"/>
        <end position="43"/>
    </location>
</feature>
<sequence length="176" mass="18785">MSGRLSTRPPEADRSLNIGPSFSAGWLRIFAFALSAVLGLSLWQNTALVLLPLAFFAASVLVPFVLLPLGSLLLIVGSYAAIVPSGSWAVFPYAAGLHLLFVCYALLLGIPRRTDLSTAAALKFLVRAGKIQMLVQPAAAVALLVQDAGTQPVLVTIACIVLAAWTFWLVRTLRRI</sequence>
<reference evidence="2 3" key="1">
    <citation type="journal article" date="2019" name="Int. J. Syst. Evol. Microbiol.">
        <title>The Global Catalogue of Microorganisms (GCM) 10K type strain sequencing project: providing services to taxonomists for standard genome sequencing and annotation.</title>
        <authorList>
            <consortium name="The Broad Institute Genomics Platform"/>
            <consortium name="The Broad Institute Genome Sequencing Center for Infectious Disease"/>
            <person name="Wu L."/>
            <person name="Ma J."/>
        </authorList>
    </citation>
    <scope>NUCLEOTIDE SEQUENCE [LARGE SCALE GENOMIC DNA]</scope>
    <source>
        <strain evidence="2 3">JCM 14917</strain>
    </source>
</reference>
<keyword evidence="1" id="KW-1133">Transmembrane helix</keyword>
<comment type="caution">
    <text evidence="2">The sequence shown here is derived from an EMBL/GenBank/DDBJ whole genome shotgun (WGS) entry which is preliminary data.</text>
</comment>
<feature type="transmembrane region" description="Helical" evidence="1">
    <location>
        <begin position="55"/>
        <end position="82"/>
    </location>
</feature>
<keyword evidence="1" id="KW-0812">Transmembrane</keyword>
<accession>A0ABN3AVC7</accession>
<keyword evidence="3" id="KW-1185">Reference proteome</keyword>
<evidence type="ECO:0000256" key="1">
    <source>
        <dbReference type="SAM" id="Phobius"/>
    </source>
</evidence>
<feature type="transmembrane region" description="Helical" evidence="1">
    <location>
        <begin position="151"/>
        <end position="170"/>
    </location>
</feature>
<evidence type="ECO:0000313" key="3">
    <source>
        <dbReference type="Proteomes" id="UP001500974"/>
    </source>
</evidence>
<evidence type="ECO:0000313" key="2">
    <source>
        <dbReference type="EMBL" id="GAA2175280.1"/>
    </source>
</evidence>
<dbReference type="Proteomes" id="UP001500974">
    <property type="component" value="Unassembled WGS sequence"/>
</dbReference>